<name>A0ABD2P9M8_9CUCU</name>
<protein>
    <submittedName>
        <fullName evidence="1">Uncharacterized protein</fullName>
    </submittedName>
</protein>
<comment type="caution">
    <text evidence="1">The sequence shown here is derived from an EMBL/GenBank/DDBJ whole genome shotgun (WGS) entry which is preliminary data.</text>
</comment>
<dbReference type="AlphaFoldDB" id="A0ABD2P9M8"/>
<feature type="non-terminal residue" evidence="1">
    <location>
        <position position="59"/>
    </location>
</feature>
<reference evidence="1 2" key="1">
    <citation type="journal article" date="2021" name="BMC Biol.">
        <title>Horizontally acquired antibacterial genes associated with adaptive radiation of ladybird beetles.</title>
        <authorList>
            <person name="Li H.S."/>
            <person name="Tang X.F."/>
            <person name="Huang Y.H."/>
            <person name="Xu Z.Y."/>
            <person name="Chen M.L."/>
            <person name="Du X.Y."/>
            <person name="Qiu B.Y."/>
            <person name="Chen P.T."/>
            <person name="Zhang W."/>
            <person name="Slipinski A."/>
            <person name="Escalona H.E."/>
            <person name="Waterhouse R.M."/>
            <person name="Zwick A."/>
            <person name="Pang H."/>
        </authorList>
    </citation>
    <scope>NUCLEOTIDE SEQUENCE [LARGE SCALE GENOMIC DNA]</scope>
    <source>
        <strain evidence="1">SYSU2018</strain>
    </source>
</reference>
<organism evidence="1 2">
    <name type="scientific">Cryptolaemus montrouzieri</name>
    <dbReference type="NCBI Taxonomy" id="559131"/>
    <lineage>
        <taxon>Eukaryota</taxon>
        <taxon>Metazoa</taxon>
        <taxon>Ecdysozoa</taxon>
        <taxon>Arthropoda</taxon>
        <taxon>Hexapoda</taxon>
        <taxon>Insecta</taxon>
        <taxon>Pterygota</taxon>
        <taxon>Neoptera</taxon>
        <taxon>Endopterygota</taxon>
        <taxon>Coleoptera</taxon>
        <taxon>Polyphaga</taxon>
        <taxon>Cucujiformia</taxon>
        <taxon>Coccinelloidea</taxon>
        <taxon>Coccinellidae</taxon>
        <taxon>Scymninae</taxon>
        <taxon>Scymnini</taxon>
        <taxon>Cryptolaemus</taxon>
    </lineage>
</organism>
<dbReference type="Proteomes" id="UP001516400">
    <property type="component" value="Unassembled WGS sequence"/>
</dbReference>
<dbReference type="EMBL" id="JABFTP020000185">
    <property type="protein sequence ID" value="KAL3287704.1"/>
    <property type="molecule type" value="Genomic_DNA"/>
</dbReference>
<evidence type="ECO:0000313" key="2">
    <source>
        <dbReference type="Proteomes" id="UP001516400"/>
    </source>
</evidence>
<proteinExistence type="predicted"/>
<sequence>VGSHSVSHISKKSTIEFNKTYLLQRKQEKIDLKPCYWGKDLGNDPLRFWHQEYMPCYLK</sequence>
<accession>A0ABD2P9M8</accession>
<feature type="non-terminal residue" evidence="1">
    <location>
        <position position="1"/>
    </location>
</feature>
<keyword evidence="2" id="KW-1185">Reference proteome</keyword>
<gene>
    <name evidence="1" type="ORF">HHI36_002169</name>
</gene>
<evidence type="ECO:0000313" key="1">
    <source>
        <dbReference type="EMBL" id="KAL3287704.1"/>
    </source>
</evidence>